<accession>A0A0G4I3E0</accession>
<feature type="compositionally biased region" description="Basic and acidic residues" evidence="1">
    <location>
        <begin position="107"/>
        <end position="122"/>
    </location>
</feature>
<feature type="region of interest" description="Disordered" evidence="1">
    <location>
        <begin position="1"/>
        <end position="147"/>
    </location>
</feature>
<evidence type="ECO:0000313" key="2">
    <source>
        <dbReference type="EMBL" id="CEM51401.1"/>
    </source>
</evidence>
<protein>
    <submittedName>
        <fullName evidence="2">Uncharacterized protein</fullName>
    </submittedName>
</protein>
<dbReference type="PhylomeDB" id="A0A0G4I3E0"/>
<dbReference type="EMBL" id="CDMZ01004938">
    <property type="protein sequence ID" value="CEM51401.1"/>
    <property type="molecule type" value="Genomic_DNA"/>
</dbReference>
<sequence length="147" mass="15116">MRSWQGQQHPAIAATVAPEIEKKKKRRETGYQGGANSNASRTPLQGQSQTTAAAAAAPAAVAPAAASAIASSPAAGPPRVRGRDSELHRAGTVLPSSRFSLAGVSEVAKRIVSDGRSKEAKFDPAGAEVEGVDEDEAEQEDEAPSTN</sequence>
<dbReference type="AlphaFoldDB" id="A0A0G4I3E0"/>
<dbReference type="VEuPathDB" id="CryptoDB:Cvel_10589"/>
<organism evidence="2">
    <name type="scientific">Chromera velia CCMP2878</name>
    <dbReference type="NCBI Taxonomy" id="1169474"/>
    <lineage>
        <taxon>Eukaryota</taxon>
        <taxon>Sar</taxon>
        <taxon>Alveolata</taxon>
        <taxon>Colpodellida</taxon>
        <taxon>Chromeraceae</taxon>
        <taxon>Chromera</taxon>
    </lineage>
</organism>
<feature type="compositionally biased region" description="Acidic residues" evidence="1">
    <location>
        <begin position="130"/>
        <end position="147"/>
    </location>
</feature>
<name>A0A0G4I3E0_9ALVE</name>
<feature type="compositionally biased region" description="Low complexity" evidence="1">
    <location>
        <begin position="52"/>
        <end position="74"/>
    </location>
</feature>
<gene>
    <name evidence="2" type="ORF">Cvel_10589</name>
</gene>
<feature type="compositionally biased region" description="Polar residues" evidence="1">
    <location>
        <begin position="34"/>
        <end position="51"/>
    </location>
</feature>
<reference evidence="2" key="1">
    <citation type="submission" date="2014-11" db="EMBL/GenBank/DDBJ databases">
        <authorList>
            <person name="Otto D Thomas"/>
            <person name="Naeem Raeece"/>
        </authorList>
    </citation>
    <scope>NUCLEOTIDE SEQUENCE</scope>
</reference>
<evidence type="ECO:0000256" key="1">
    <source>
        <dbReference type="SAM" id="MobiDB-lite"/>
    </source>
</evidence>
<proteinExistence type="predicted"/>